<evidence type="ECO:0000259" key="1">
    <source>
        <dbReference type="PROSITE" id="PS51379"/>
    </source>
</evidence>
<dbReference type="AlphaFoldDB" id="A0A2V1P7U2"/>
<keyword evidence="3" id="KW-1185">Reference proteome</keyword>
<dbReference type="PROSITE" id="PS51379">
    <property type="entry name" value="4FE4S_FER_2"/>
    <property type="match status" value="1"/>
</dbReference>
<protein>
    <submittedName>
        <fullName evidence="2">Ferredoxin</fullName>
    </submittedName>
</protein>
<dbReference type="RefSeq" id="WP_109385795.1">
    <property type="nucleotide sequence ID" value="NZ_QETF01000001.1"/>
</dbReference>
<gene>
    <name evidence="2" type="ORF">DFK10_01345</name>
</gene>
<reference evidence="3" key="1">
    <citation type="submission" date="2018-05" db="EMBL/GenBank/DDBJ databases">
        <authorList>
            <person name="Du Z."/>
            <person name="Wang X."/>
        </authorList>
    </citation>
    <scope>NUCLEOTIDE SEQUENCE [LARGE SCALE GENOMIC DNA]</scope>
    <source>
        <strain evidence="3">WDS4C29</strain>
    </source>
</reference>
<evidence type="ECO:0000313" key="3">
    <source>
        <dbReference type="Proteomes" id="UP000245293"/>
    </source>
</evidence>
<dbReference type="EMBL" id="QETF01000001">
    <property type="protein sequence ID" value="PWG18593.1"/>
    <property type="molecule type" value="Genomic_DNA"/>
</dbReference>
<comment type="caution">
    <text evidence="2">The sequence shown here is derived from an EMBL/GenBank/DDBJ whole genome shotgun (WGS) entry which is preliminary data.</text>
</comment>
<dbReference type="OrthoDB" id="8279740at2"/>
<name>A0A2V1P7U2_9RHOB</name>
<sequence length="209" mass="22874">MSLAEVQAAAGAARLSILGGFHPDPDEGLGGTLFLLGPGPDFWHHFAQSPEMRDGHPDPLDRWSRRVVTRIAEVVGARALFPFGEPPFHPFFSWATRTGRIWQSPVNFLVHAEQGLWVSFRGALAFEGTLELPLTMERPCDSCPDQPCRTACPVSALTPEGYDVAACKDYLRDGAECMDTGCAVRAACPVSQSFARDPRQSAFHMKAFL</sequence>
<dbReference type="Proteomes" id="UP000245293">
    <property type="component" value="Unassembled WGS sequence"/>
</dbReference>
<feature type="domain" description="4Fe-4S ferredoxin-type" evidence="1">
    <location>
        <begin position="130"/>
        <end position="162"/>
    </location>
</feature>
<organism evidence="2 3">
    <name type="scientific">Salibaculum griseiflavum</name>
    <dbReference type="NCBI Taxonomy" id="1914409"/>
    <lineage>
        <taxon>Bacteria</taxon>
        <taxon>Pseudomonadati</taxon>
        <taxon>Pseudomonadota</taxon>
        <taxon>Alphaproteobacteria</taxon>
        <taxon>Rhodobacterales</taxon>
        <taxon>Roseobacteraceae</taxon>
        <taxon>Salibaculum</taxon>
    </lineage>
</organism>
<dbReference type="SUPFAM" id="SSF46548">
    <property type="entry name" value="alpha-helical ferredoxin"/>
    <property type="match status" value="1"/>
</dbReference>
<dbReference type="InterPro" id="IPR017896">
    <property type="entry name" value="4Fe4S_Fe-S-bd"/>
</dbReference>
<accession>A0A2V1P7U2</accession>
<proteinExistence type="predicted"/>
<evidence type="ECO:0000313" key="2">
    <source>
        <dbReference type="EMBL" id="PWG18593.1"/>
    </source>
</evidence>